<gene>
    <name evidence="6" type="primary">rplW</name>
</gene>
<name>A0A0H4TDP5_9CHLR</name>
<dbReference type="GO" id="GO:1990904">
    <property type="term" value="C:ribonucleoprotein complex"/>
    <property type="evidence" value="ECO:0007669"/>
    <property type="project" value="UniProtKB-KW"/>
</dbReference>
<dbReference type="InterPro" id="IPR012677">
    <property type="entry name" value="Nucleotide-bd_a/b_plait_sf"/>
</dbReference>
<dbReference type="Pfam" id="PF00276">
    <property type="entry name" value="Ribosomal_L23"/>
    <property type="match status" value="1"/>
</dbReference>
<keyword evidence="2 6" id="KW-0699">rRNA-binding</keyword>
<evidence type="ECO:0000256" key="1">
    <source>
        <dbReference type="ARBA" id="ARBA00006700"/>
    </source>
</evidence>
<reference evidence="7" key="1">
    <citation type="journal article" date="2015" name="ISME J.">
        <title>Aquifer environment selects for microbial species cohorts in sediment and groundwater.</title>
        <authorList>
            <person name="Hug L.A."/>
            <person name="Thomas B.C."/>
            <person name="Brown C.T."/>
            <person name="Frischkorn K.R."/>
            <person name="Williams K.H."/>
            <person name="Tringe S.G."/>
            <person name="Banfield J.F."/>
        </authorList>
    </citation>
    <scope>NUCLEOTIDE SEQUENCE</scope>
</reference>
<evidence type="ECO:0000256" key="2">
    <source>
        <dbReference type="ARBA" id="ARBA00022730"/>
    </source>
</evidence>
<protein>
    <recommendedName>
        <fullName evidence="6">Large ribosomal subunit protein uL23</fullName>
    </recommendedName>
</protein>
<comment type="subunit">
    <text evidence="6">Part of the 50S ribosomal subunit. Contacts protein L29, and trigger factor when it is bound to the ribosome.</text>
</comment>
<keyword evidence="5 6" id="KW-0687">Ribonucleoprotein</keyword>
<evidence type="ECO:0000256" key="4">
    <source>
        <dbReference type="ARBA" id="ARBA00022980"/>
    </source>
</evidence>
<evidence type="ECO:0000256" key="5">
    <source>
        <dbReference type="ARBA" id="ARBA00023274"/>
    </source>
</evidence>
<dbReference type="PANTHER" id="PTHR11620">
    <property type="entry name" value="60S RIBOSOMAL PROTEIN L23A"/>
    <property type="match status" value="1"/>
</dbReference>
<dbReference type="SUPFAM" id="SSF54189">
    <property type="entry name" value="Ribosomal proteins S24e, L23 and L15e"/>
    <property type="match status" value="1"/>
</dbReference>
<dbReference type="GO" id="GO:0003735">
    <property type="term" value="F:structural constituent of ribosome"/>
    <property type="evidence" value="ECO:0007669"/>
    <property type="project" value="InterPro"/>
</dbReference>
<comment type="similarity">
    <text evidence="1 6">Belongs to the universal ribosomal protein uL23 family.</text>
</comment>
<dbReference type="FunFam" id="3.30.70.330:FF:000001">
    <property type="entry name" value="50S ribosomal protein L23"/>
    <property type="match status" value="1"/>
</dbReference>
<evidence type="ECO:0000256" key="3">
    <source>
        <dbReference type="ARBA" id="ARBA00022884"/>
    </source>
</evidence>
<dbReference type="Gene3D" id="3.30.70.330">
    <property type="match status" value="1"/>
</dbReference>
<dbReference type="AlphaFoldDB" id="A0A0H4TDP5"/>
<dbReference type="InterPro" id="IPR013025">
    <property type="entry name" value="Ribosomal_uL23-like"/>
</dbReference>
<proteinExistence type="inferred from homology"/>
<evidence type="ECO:0000256" key="6">
    <source>
        <dbReference type="HAMAP-Rule" id="MF_01369"/>
    </source>
</evidence>
<comment type="function">
    <text evidence="6">One of the early assembly proteins it binds 23S rRNA. One of the proteins that surrounds the polypeptide exit tunnel on the outside of the ribosome. Forms the main docking site for trigger factor binding to the ribosome.</text>
</comment>
<dbReference type="InterPro" id="IPR012678">
    <property type="entry name" value="Ribosomal_uL23/eL15/eS24_sf"/>
</dbReference>
<dbReference type="NCBIfam" id="NF004363">
    <property type="entry name" value="PRK05738.2-4"/>
    <property type="match status" value="1"/>
</dbReference>
<organism evidence="7">
    <name type="scientific">uncultured Chloroflexi bacterium Rifle_16ft_4_minimus_27880</name>
    <dbReference type="NCBI Taxonomy" id="1665064"/>
    <lineage>
        <taxon>Bacteria</taxon>
        <taxon>Bacillati</taxon>
        <taxon>Chloroflexota</taxon>
        <taxon>environmental samples</taxon>
    </lineage>
</organism>
<keyword evidence="4 6" id="KW-0689">Ribosomal protein</keyword>
<dbReference type="GO" id="GO:0005840">
    <property type="term" value="C:ribosome"/>
    <property type="evidence" value="ECO:0007669"/>
    <property type="project" value="UniProtKB-KW"/>
</dbReference>
<evidence type="ECO:0000313" key="7">
    <source>
        <dbReference type="EMBL" id="AKQ05050.1"/>
    </source>
</evidence>
<dbReference type="GO" id="GO:0006412">
    <property type="term" value="P:translation"/>
    <property type="evidence" value="ECO:0007669"/>
    <property type="project" value="UniProtKB-UniRule"/>
</dbReference>
<sequence length="102" mass="11466">MTLLASQVIIRPVVSEKSLDLTKSGNKYTFAVHSSANKHQIAAAVEELFKVTVLDVNVLTTKSKAKQGRWRRRTRVLGRTTPWRKAIVTLRAGDKIEFFEGV</sequence>
<dbReference type="EMBL" id="KT007058">
    <property type="protein sequence ID" value="AKQ05050.1"/>
    <property type="molecule type" value="Genomic_DNA"/>
</dbReference>
<accession>A0A0H4TDP5</accession>
<keyword evidence="3 6" id="KW-0694">RNA-binding</keyword>
<dbReference type="HAMAP" id="MF_01369_B">
    <property type="entry name" value="Ribosomal_uL23_B"/>
    <property type="match status" value="1"/>
</dbReference>
<dbReference type="GO" id="GO:0019843">
    <property type="term" value="F:rRNA binding"/>
    <property type="evidence" value="ECO:0007669"/>
    <property type="project" value="UniProtKB-UniRule"/>
</dbReference>